<accession>T1HRS0</accession>
<reference evidence="6" key="1">
    <citation type="submission" date="2015-05" db="UniProtKB">
        <authorList>
            <consortium name="EnsemblMetazoa"/>
        </authorList>
    </citation>
    <scope>IDENTIFICATION</scope>
</reference>
<evidence type="ECO:0000256" key="3">
    <source>
        <dbReference type="ARBA" id="ARBA00022692"/>
    </source>
</evidence>
<sequence>MASMGDQIRTADLRKIKLLTNQHSCLIDIAEIVNRAFGWQNIIIYSILFIITISSMFGFVRRLTSDLLIVTIVLNVVTFFFSVGLIVVPVYLCEDFKQE</sequence>
<keyword evidence="5" id="KW-0472">Membrane</keyword>
<dbReference type="EMBL" id="ACPB03018630">
    <property type="status" value="NOT_ANNOTATED_CDS"/>
    <property type="molecule type" value="Genomic_DNA"/>
</dbReference>
<evidence type="ECO:0000256" key="1">
    <source>
        <dbReference type="ARBA" id="ARBA00004651"/>
    </source>
</evidence>
<dbReference type="Proteomes" id="UP000015103">
    <property type="component" value="Unassembled WGS sequence"/>
</dbReference>
<comment type="subcellular location">
    <subcellularLocation>
        <location evidence="1">Cell membrane</location>
        <topology evidence="1">Multi-pass membrane protein</topology>
    </subcellularLocation>
</comment>
<dbReference type="InterPro" id="IPR013604">
    <property type="entry name" value="7TM_chemorcpt"/>
</dbReference>
<name>T1HRS0_RHOPR</name>
<dbReference type="AlphaFoldDB" id="T1HRS0"/>
<evidence type="ECO:0000313" key="7">
    <source>
        <dbReference type="Proteomes" id="UP000015103"/>
    </source>
</evidence>
<keyword evidence="2" id="KW-1003">Cell membrane</keyword>
<evidence type="ECO:0000256" key="5">
    <source>
        <dbReference type="ARBA" id="ARBA00023136"/>
    </source>
</evidence>
<keyword evidence="7" id="KW-1185">Reference proteome</keyword>
<keyword evidence="4" id="KW-1133">Transmembrane helix</keyword>
<dbReference type="Pfam" id="PF08395">
    <property type="entry name" value="7tm_7"/>
    <property type="match status" value="1"/>
</dbReference>
<dbReference type="HOGENOM" id="CLU_2326709_0_0_1"/>
<keyword evidence="3" id="KW-0812">Transmembrane</keyword>
<organism evidence="6 7">
    <name type="scientific">Rhodnius prolixus</name>
    <name type="common">Triatomid bug</name>
    <dbReference type="NCBI Taxonomy" id="13249"/>
    <lineage>
        <taxon>Eukaryota</taxon>
        <taxon>Metazoa</taxon>
        <taxon>Ecdysozoa</taxon>
        <taxon>Arthropoda</taxon>
        <taxon>Hexapoda</taxon>
        <taxon>Insecta</taxon>
        <taxon>Pterygota</taxon>
        <taxon>Neoptera</taxon>
        <taxon>Paraneoptera</taxon>
        <taxon>Hemiptera</taxon>
        <taxon>Heteroptera</taxon>
        <taxon>Panheteroptera</taxon>
        <taxon>Cimicomorpha</taxon>
        <taxon>Reduviidae</taxon>
        <taxon>Triatominae</taxon>
        <taxon>Rhodnius</taxon>
    </lineage>
</organism>
<evidence type="ECO:0000313" key="6">
    <source>
        <dbReference type="EnsemblMetazoa" id="RPRC006740-PA"/>
    </source>
</evidence>
<protein>
    <submittedName>
        <fullName evidence="6">Uncharacterized protein</fullName>
    </submittedName>
</protein>
<dbReference type="InParanoid" id="T1HRS0"/>
<evidence type="ECO:0000256" key="2">
    <source>
        <dbReference type="ARBA" id="ARBA00022475"/>
    </source>
</evidence>
<dbReference type="VEuPathDB" id="VectorBase:RPRC006740"/>
<dbReference type="EnsemblMetazoa" id="RPRC006740-RA">
    <property type="protein sequence ID" value="RPRC006740-PA"/>
    <property type="gene ID" value="RPRC006740"/>
</dbReference>
<proteinExistence type="predicted"/>
<dbReference type="GO" id="GO:0005886">
    <property type="term" value="C:plasma membrane"/>
    <property type="evidence" value="ECO:0007669"/>
    <property type="project" value="UniProtKB-SubCell"/>
</dbReference>
<evidence type="ECO:0000256" key="4">
    <source>
        <dbReference type="ARBA" id="ARBA00022989"/>
    </source>
</evidence>
<dbReference type="GO" id="GO:0050909">
    <property type="term" value="P:sensory perception of taste"/>
    <property type="evidence" value="ECO:0007669"/>
    <property type="project" value="InterPro"/>
</dbReference>